<dbReference type="InterPro" id="IPR050988">
    <property type="entry name" value="Mannitol_DH/Oxidoreductase"/>
</dbReference>
<accession>A0ABY5K953</accession>
<evidence type="ECO:0000256" key="4">
    <source>
        <dbReference type="ARBA" id="ARBA00023002"/>
    </source>
</evidence>
<dbReference type="InterPro" id="IPR036291">
    <property type="entry name" value="NAD(P)-bd_dom_sf"/>
</dbReference>
<feature type="domain" description="Mannitol dehydrogenase C-terminal" evidence="8">
    <location>
        <begin position="289"/>
        <end position="423"/>
    </location>
</feature>
<dbReference type="InterPro" id="IPR013118">
    <property type="entry name" value="Mannitol_DH_C"/>
</dbReference>
<dbReference type="Proteomes" id="UP001317322">
    <property type="component" value="Chromosome"/>
</dbReference>
<dbReference type="InterPro" id="IPR023027">
    <property type="entry name" value="Mannitol_DH_CS"/>
</dbReference>
<comment type="catalytic activity">
    <reaction evidence="6">
        <text>D-mannitol 1-phosphate + NAD(+) = beta-D-fructose 6-phosphate + NADH + H(+)</text>
        <dbReference type="Rhea" id="RHEA:19661"/>
        <dbReference type="ChEBI" id="CHEBI:15378"/>
        <dbReference type="ChEBI" id="CHEBI:57540"/>
        <dbReference type="ChEBI" id="CHEBI:57634"/>
        <dbReference type="ChEBI" id="CHEBI:57945"/>
        <dbReference type="ChEBI" id="CHEBI:61381"/>
        <dbReference type="EC" id="1.1.1.17"/>
    </reaction>
</comment>
<dbReference type="PANTHER" id="PTHR43362:SF1">
    <property type="entry name" value="MANNITOL DEHYDROGENASE 2-RELATED"/>
    <property type="match status" value="1"/>
</dbReference>
<dbReference type="Pfam" id="PF08125">
    <property type="entry name" value="Mannitol_dh_C"/>
    <property type="match status" value="1"/>
</dbReference>
<organism evidence="9 10">
    <name type="scientific">Cellulomonas wangsupingiae</name>
    <dbReference type="NCBI Taxonomy" id="2968085"/>
    <lineage>
        <taxon>Bacteria</taxon>
        <taxon>Bacillati</taxon>
        <taxon>Actinomycetota</taxon>
        <taxon>Actinomycetes</taxon>
        <taxon>Micrococcales</taxon>
        <taxon>Cellulomonadaceae</taxon>
        <taxon>Cellulomonas</taxon>
    </lineage>
</organism>
<gene>
    <name evidence="9" type="ORF">NP075_07085</name>
</gene>
<evidence type="ECO:0000313" key="10">
    <source>
        <dbReference type="Proteomes" id="UP001317322"/>
    </source>
</evidence>
<evidence type="ECO:0000256" key="5">
    <source>
        <dbReference type="ARBA" id="ARBA00023027"/>
    </source>
</evidence>
<dbReference type="EC" id="1.1.1.17" evidence="2"/>
<protein>
    <recommendedName>
        <fullName evidence="3">Mannitol-1-phosphate 5-dehydrogenase</fullName>
        <ecNumber evidence="2">1.1.1.17</ecNumber>
    </recommendedName>
</protein>
<dbReference type="Pfam" id="PF01232">
    <property type="entry name" value="Mannitol_dh"/>
    <property type="match status" value="1"/>
</dbReference>
<dbReference type="InterPro" id="IPR008927">
    <property type="entry name" value="6-PGluconate_DH-like_C_sf"/>
</dbReference>
<sequence length="488" mass="52731">MERLGVRALETLPSHVDVPGYLGDDLRIGIVHFGVGNFHRSHQAMYVDRLLEAGAGDDWAICGVGLLERDAPMRDALAAQDCLFTLTLREPDGQNRFSVIGSIRRYLYAPDDPAAVLDQLVSPDVRIVSLTVTEGGYVSDPTNGRVPQDDPLVAEEVADGFAHPRTAFGWIVAALRERRRRGIAPFTVMSCDNIQGNGRVARASVEGVARLADPELADWIGAEVAFPSTMVDRITPATTQADVDRVATRLGVEDLWPVASEPFTQWVIEDVFAAGRPPFEQVGALLVSDIDPYEAIKLRLLNGSHQALAYIGQLAGYTYVHDAVADPRIAAYVRAYMEREGAPTLEVPAGFDLPAYVDELFVRFGNPHVQDLLARLSVDASNRIPKFVVPVLVDRVAAGAACEVGAAILATWRAWCRGVGEGRFVIDDVDGEALVAAAADEPLGFLRGVPTLTGFLDAPGFVEAYLRAADALERDGVEAFFEAVLAGE</sequence>
<feature type="domain" description="Mannitol dehydrogenase N-terminal" evidence="7">
    <location>
        <begin position="29"/>
        <end position="280"/>
    </location>
</feature>
<dbReference type="InterPro" id="IPR000669">
    <property type="entry name" value="Mannitol_DH"/>
</dbReference>
<dbReference type="PROSITE" id="PS00974">
    <property type="entry name" value="MANNITOL_DHGENASE"/>
    <property type="match status" value="1"/>
</dbReference>
<evidence type="ECO:0000256" key="1">
    <source>
        <dbReference type="ARBA" id="ARBA00006541"/>
    </source>
</evidence>
<dbReference type="SUPFAM" id="SSF48179">
    <property type="entry name" value="6-phosphogluconate dehydrogenase C-terminal domain-like"/>
    <property type="match status" value="1"/>
</dbReference>
<keyword evidence="5" id="KW-0520">NAD</keyword>
<evidence type="ECO:0000313" key="9">
    <source>
        <dbReference type="EMBL" id="UUI66465.1"/>
    </source>
</evidence>
<dbReference type="SUPFAM" id="SSF51735">
    <property type="entry name" value="NAD(P)-binding Rossmann-fold domains"/>
    <property type="match status" value="1"/>
</dbReference>
<evidence type="ECO:0000256" key="6">
    <source>
        <dbReference type="ARBA" id="ARBA00048615"/>
    </source>
</evidence>
<evidence type="ECO:0000259" key="7">
    <source>
        <dbReference type="Pfam" id="PF01232"/>
    </source>
</evidence>
<dbReference type="EMBL" id="CP101989">
    <property type="protein sequence ID" value="UUI66465.1"/>
    <property type="molecule type" value="Genomic_DNA"/>
</dbReference>
<name>A0ABY5K953_9CELL</name>
<evidence type="ECO:0000256" key="3">
    <source>
        <dbReference type="ARBA" id="ARBA00016219"/>
    </source>
</evidence>
<evidence type="ECO:0000259" key="8">
    <source>
        <dbReference type="Pfam" id="PF08125"/>
    </source>
</evidence>
<comment type="similarity">
    <text evidence="1">Belongs to the mannitol dehydrogenase family.</text>
</comment>
<dbReference type="RefSeq" id="WP_227564353.1">
    <property type="nucleotide sequence ID" value="NZ_CP101989.1"/>
</dbReference>
<dbReference type="InterPro" id="IPR013131">
    <property type="entry name" value="Mannitol_DH_N"/>
</dbReference>
<reference evidence="9 10" key="1">
    <citation type="submission" date="2022-07" db="EMBL/GenBank/DDBJ databases">
        <title>Novel species in genus cellulomonas.</title>
        <authorList>
            <person name="Ye L."/>
        </authorList>
    </citation>
    <scope>NUCLEOTIDE SEQUENCE [LARGE SCALE GENOMIC DNA]</scope>
    <source>
        <strain evidence="10">zg-Y908</strain>
    </source>
</reference>
<dbReference type="PANTHER" id="PTHR43362">
    <property type="entry name" value="MANNITOL DEHYDROGENASE DSF1-RELATED"/>
    <property type="match status" value="1"/>
</dbReference>
<evidence type="ECO:0000256" key="2">
    <source>
        <dbReference type="ARBA" id="ARBA00012939"/>
    </source>
</evidence>
<dbReference type="Gene3D" id="3.40.50.720">
    <property type="entry name" value="NAD(P)-binding Rossmann-like Domain"/>
    <property type="match status" value="1"/>
</dbReference>
<dbReference type="Gene3D" id="1.10.1040.10">
    <property type="entry name" value="N-(1-d-carboxylethyl)-l-norvaline Dehydrogenase, domain 2"/>
    <property type="match status" value="1"/>
</dbReference>
<keyword evidence="10" id="KW-1185">Reference proteome</keyword>
<dbReference type="PRINTS" id="PR00084">
    <property type="entry name" value="MTLDHDRGNASE"/>
</dbReference>
<proteinExistence type="inferred from homology"/>
<dbReference type="InterPro" id="IPR013328">
    <property type="entry name" value="6PGD_dom2"/>
</dbReference>
<keyword evidence="4" id="KW-0560">Oxidoreductase</keyword>